<comment type="caution">
    <text evidence="1">The sequence shown here is derived from an EMBL/GenBank/DDBJ whole genome shotgun (WGS) entry which is preliminary data.</text>
</comment>
<reference evidence="1 2" key="1">
    <citation type="submission" date="2021-05" db="EMBL/GenBank/DDBJ databases">
        <title>Genome Assembly of Synthetic Allotetraploid Brassica napus Reveals Homoeologous Exchanges between Subgenomes.</title>
        <authorList>
            <person name="Davis J.T."/>
        </authorList>
    </citation>
    <scope>NUCLEOTIDE SEQUENCE [LARGE SCALE GENOMIC DNA]</scope>
    <source>
        <strain evidence="2">cv. Da-Ae</strain>
        <tissue evidence="1">Seedling</tissue>
    </source>
</reference>
<evidence type="ECO:0000313" key="2">
    <source>
        <dbReference type="Proteomes" id="UP000824890"/>
    </source>
</evidence>
<name>A0ABQ7XPP9_BRANA</name>
<sequence>MTIVTACTYPPKLIVFPSPLYNACDGNNDESKLSSRQIGQTHPSTMENETVVATVQYKPFSTFVSAGPGESKLMFRQIHFWEACNNSKGGILIGTKMVISQKDMIAYHEHAGEASNSHPPMLDAVSNEFWEHKIVRKSNGVDIYRLQRNFKKRDRLGLYKDGFESEKECVFKLRHKNLNRLVEKILETYAQIFIGFVIEKKIRSGYRSCRRITNLKPGEEQEDPERRERVVDENMKIEEKTLGKIKQVITLGLMFTDKSPPKQIKLLRRFVTSYPPDKSACNSPHPSSYSMISMPLEDPLINHLNEMHPISLLSLLRLYIYLNPTISSSANASQHYGKSKGSRHRPGESKLMFRQIHFWEACNNSKGGILIGTKYVTVDFFNDHHPHRLSVVPFSHYILRVPCWRVIPKIQMVISQKDMIAYHEHVGEASNSHPPMLDAVSNEFWEHKIVRKSNGVDIYRLQRNFKKRDSNLIALVTESTVATVQYKPFSTFVSAGPGESKLMFRQIHFWEACNNSKGGILIGTKYVTVDFFNDHHPHRLSVVPFSHYILRVPCWRLRMVISQKDMIAYHEHAGEASNSHPPMLDAVSNEFWEHKIVRKSNGVDIYRLQRNFKKRDSNLIALVTESTGGENIRDIRSNLHWLQPLISQFKIGDETYSSSNGSFFENIKYKNFKFHVFLFVLSSTDIFNFELFILERITNLKPGEEQEDPKRRERVVDENMKIEEKTLGKIKQVITLGLMFTDKSPSKQIKLLRRFVTRQDHMWIYT</sequence>
<organism evidence="1 2">
    <name type="scientific">Brassica napus</name>
    <name type="common">Rape</name>
    <dbReference type="NCBI Taxonomy" id="3708"/>
    <lineage>
        <taxon>Eukaryota</taxon>
        <taxon>Viridiplantae</taxon>
        <taxon>Streptophyta</taxon>
        <taxon>Embryophyta</taxon>
        <taxon>Tracheophyta</taxon>
        <taxon>Spermatophyta</taxon>
        <taxon>Magnoliopsida</taxon>
        <taxon>eudicotyledons</taxon>
        <taxon>Gunneridae</taxon>
        <taxon>Pentapetalae</taxon>
        <taxon>rosids</taxon>
        <taxon>malvids</taxon>
        <taxon>Brassicales</taxon>
        <taxon>Brassicaceae</taxon>
        <taxon>Brassiceae</taxon>
        <taxon>Brassica</taxon>
    </lineage>
</organism>
<protein>
    <submittedName>
        <fullName evidence="1">Uncharacterized protein</fullName>
    </submittedName>
</protein>
<dbReference type="EMBL" id="JAGKQM010000019">
    <property type="protein sequence ID" value="KAH0857959.1"/>
    <property type="molecule type" value="Genomic_DNA"/>
</dbReference>
<keyword evidence="2" id="KW-1185">Reference proteome</keyword>
<proteinExistence type="predicted"/>
<dbReference type="Proteomes" id="UP000824890">
    <property type="component" value="Unassembled WGS sequence"/>
</dbReference>
<accession>A0ABQ7XPP9</accession>
<evidence type="ECO:0000313" key="1">
    <source>
        <dbReference type="EMBL" id="KAH0857959.1"/>
    </source>
</evidence>
<gene>
    <name evidence="1" type="ORF">HID58_086220</name>
</gene>